<dbReference type="AlphaFoldDB" id="A0A0J6Y941"/>
<name>A0A0J6Y941_COCIT</name>
<protein>
    <submittedName>
        <fullName evidence="1">Uncharacterized protein</fullName>
    </submittedName>
</protein>
<dbReference type="EMBL" id="DS028094">
    <property type="protein sequence ID" value="KMP03308.1"/>
    <property type="molecule type" value="Genomic_DNA"/>
</dbReference>
<evidence type="ECO:0000313" key="1">
    <source>
        <dbReference type="EMBL" id="KMP03308.1"/>
    </source>
</evidence>
<gene>
    <name evidence="1" type="ORF">CIRG_03000</name>
</gene>
<evidence type="ECO:0000313" key="2">
    <source>
        <dbReference type="Proteomes" id="UP000054565"/>
    </source>
</evidence>
<proteinExistence type="predicted"/>
<accession>A0A0J6Y941</accession>
<reference evidence="2" key="1">
    <citation type="journal article" date="2010" name="Genome Res.">
        <title>Population genomic sequencing of Coccidioides fungi reveals recent hybridization and transposon control.</title>
        <authorList>
            <person name="Neafsey D.E."/>
            <person name="Barker B.M."/>
            <person name="Sharpton T.J."/>
            <person name="Stajich J.E."/>
            <person name="Park D.J."/>
            <person name="Whiston E."/>
            <person name="Hung C.-Y."/>
            <person name="McMahan C."/>
            <person name="White J."/>
            <person name="Sykes S."/>
            <person name="Heiman D."/>
            <person name="Young S."/>
            <person name="Zeng Q."/>
            <person name="Abouelleil A."/>
            <person name="Aftuck L."/>
            <person name="Bessette D."/>
            <person name="Brown A."/>
            <person name="FitzGerald M."/>
            <person name="Lui A."/>
            <person name="Macdonald J.P."/>
            <person name="Priest M."/>
            <person name="Orbach M.J."/>
            <person name="Galgiani J.N."/>
            <person name="Kirkland T.N."/>
            <person name="Cole G.T."/>
            <person name="Birren B.W."/>
            <person name="Henn M.R."/>
            <person name="Taylor J.W."/>
            <person name="Rounsley S.D."/>
        </authorList>
    </citation>
    <scope>NUCLEOTIDE SEQUENCE [LARGE SCALE GENOMIC DNA]</scope>
    <source>
        <strain evidence="2">RMSCC 2394</strain>
    </source>
</reference>
<sequence length="66" mass="7941">MGSYYEYATHEHIEHGMYFMYLRHSNPDECNWTLSYALFGGRTFNPTHMVNRKDIRRFCFRALSAV</sequence>
<organism evidence="1 2">
    <name type="scientific">Coccidioides immitis RMSCC 2394</name>
    <dbReference type="NCBI Taxonomy" id="404692"/>
    <lineage>
        <taxon>Eukaryota</taxon>
        <taxon>Fungi</taxon>
        <taxon>Dikarya</taxon>
        <taxon>Ascomycota</taxon>
        <taxon>Pezizomycotina</taxon>
        <taxon>Eurotiomycetes</taxon>
        <taxon>Eurotiomycetidae</taxon>
        <taxon>Onygenales</taxon>
        <taxon>Onygenaceae</taxon>
        <taxon>Coccidioides</taxon>
    </lineage>
</organism>
<dbReference type="Proteomes" id="UP000054565">
    <property type="component" value="Unassembled WGS sequence"/>
</dbReference>